<gene>
    <name evidence="2" type="ORF">J5N97_012381</name>
</gene>
<accession>A0A9D5HI15</accession>
<reference evidence="2" key="2">
    <citation type="journal article" date="2022" name="Hortic Res">
        <title>The genome of Dioscorea zingiberensis sheds light on the biosynthesis, origin and evolution of the medicinally important diosgenin saponins.</title>
        <authorList>
            <person name="Li Y."/>
            <person name="Tan C."/>
            <person name="Li Z."/>
            <person name="Guo J."/>
            <person name="Li S."/>
            <person name="Chen X."/>
            <person name="Wang C."/>
            <person name="Dai X."/>
            <person name="Yang H."/>
            <person name="Song W."/>
            <person name="Hou L."/>
            <person name="Xu J."/>
            <person name="Tong Z."/>
            <person name="Xu A."/>
            <person name="Yuan X."/>
            <person name="Wang W."/>
            <person name="Yang Q."/>
            <person name="Chen L."/>
            <person name="Sun Z."/>
            <person name="Wang K."/>
            <person name="Pan B."/>
            <person name="Chen J."/>
            <person name="Bao Y."/>
            <person name="Liu F."/>
            <person name="Qi X."/>
            <person name="Gang D.R."/>
            <person name="Wen J."/>
            <person name="Li J."/>
        </authorList>
    </citation>
    <scope>NUCLEOTIDE SEQUENCE</scope>
    <source>
        <strain evidence="2">Dzin_1.0</strain>
    </source>
</reference>
<evidence type="ECO:0000256" key="1">
    <source>
        <dbReference type="SAM" id="MobiDB-lite"/>
    </source>
</evidence>
<evidence type="ECO:0000313" key="3">
    <source>
        <dbReference type="Proteomes" id="UP001085076"/>
    </source>
</evidence>
<evidence type="ECO:0000313" key="2">
    <source>
        <dbReference type="EMBL" id="KAJ0976907.1"/>
    </source>
</evidence>
<reference evidence="2" key="1">
    <citation type="submission" date="2021-03" db="EMBL/GenBank/DDBJ databases">
        <authorList>
            <person name="Li Z."/>
            <person name="Yang C."/>
        </authorList>
    </citation>
    <scope>NUCLEOTIDE SEQUENCE</scope>
    <source>
        <strain evidence="2">Dzin_1.0</strain>
        <tissue evidence="2">Leaf</tissue>
    </source>
</reference>
<feature type="region of interest" description="Disordered" evidence="1">
    <location>
        <begin position="1"/>
        <end position="24"/>
    </location>
</feature>
<keyword evidence="3" id="KW-1185">Reference proteome</keyword>
<name>A0A9D5HI15_9LILI</name>
<dbReference type="Proteomes" id="UP001085076">
    <property type="component" value="Miscellaneous, Linkage group lg03"/>
</dbReference>
<organism evidence="2 3">
    <name type="scientific">Dioscorea zingiberensis</name>
    <dbReference type="NCBI Taxonomy" id="325984"/>
    <lineage>
        <taxon>Eukaryota</taxon>
        <taxon>Viridiplantae</taxon>
        <taxon>Streptophyta</taxon>
        <taxon>Embryophyta</taxon>
        <taxon>Tracheophyta</taxon>
        <taxon>Spermatophyta</taxon>
        <taxon>Magnoliopsida</taxon>
        <taxon>Liliopsida</taxon>
        <taxon>Dioscoreales</taxon>
        <taxon>Dioscoreaceae</taxon>
        <taxon>Dioscorea</taxon>
    </lineage>
</organism>
<dbReference type="AlphaFoldDB" id="A0A9D5HI15"/>
<protein>
    <submittedName>
        <fullName evidence="2">Uncharacterized protein</fullName>
    </submittedName>
</protein>
<dbReference type="OrthoDB" id="777324at2759"/>
<comment type="caution">
    <text evidence="2">The sequence shown here is derived from an EMBL/GenBank/DDBJ whole genome shotgun (WGS) entry which is preliminary data.</text>
</comment>
<feature type="region of interest" description="Disordered" evidence="1">
    <location>
        <begin position="75"/>
        <end position="105"/>
    </location>
</feature>
<sequence>MNNNSLMAGRGSGSKKKKSANAEVLSWRQKKAIADVEEAAVSRDVEELITWTNMAEAMDDGQLKEYLLNRAEALHGSTGNGESATGKKGQKSLKKRSTSTSSSSKGIMASIWKFHREDNEEASLTFQV</sequence>
<feature type="compositionally biased region" description="Basic residues" evidence="1">
    <location>
        <begin position="88"/>
        <end position="97"/>
    </location>
</feature>
<proteinExistence type="predicted"/>
<dbReference type="EMBL" id="JAGGNH010000003">
    <property type="protein sequence ID" value="KAJ0976907.1"/>
    <property type="molecule type" value="Genomic_DNA"/>
</dbReference>